<protein>
    <submittedName>
        <fullName evidence="2">Uncharacterized protein</fullName>
    </submittedName>
</protein>
<sequence length="69" mass="7878">MRSRQACESTSLPNLGRRRHGRRRDRARTSAFVRACSSVKPDAGTPFEARLNEVYVMCAWLCLGTYAMR</sequence>
<organism evidence="2 3">
    <name type="scientific">Ensete ventricosum</name>
    <name type="common">Abyssinian banana</name>
    <name type="synonym">Musa ensete</name>
    <dbReference type="NCBI Taxonomy" id="4639"/>
    <lineage>
        <taxon>Eukaryota</taxon>
        <taxon>Viridiplantae</taxon>
        <taxon>Streptophyta</taxon>
        <taxon>Embryophyta</taxon>
        <taxon>Tracheophyta</taxon>
        <taxon>Spermatophyta</taxon>
        <taxon>Magnoliopsida</taxon>
        <taxon>Liliopsida</taxon>
        <taxon>Zingiberales</taxon>
        <taxon>Musaceae</taxon>
        <taxon>Ensete</taxon>
    </lineage>
</organism>
<proteinExistence type="predicted"/>
<comment type="caution">
    <text evidence="2">The sequence shown here is derived from an EMBL/GenBank/DDBJ whole genome shotgun (WGS) entry which is preliminary data.</text>
</comment>
<gene>
    <name evidence="2" type="ORF">B296_00025189</name>
</gene>
<feature type="compositionally biased region" description="Polar residues" evidence="1">
    <location>
        <begin position="1"/>
        <end position="13"/>
    </location>
</feature>
<dbReference type="Proteomes" id="UP000287651">
    <property type="component" value="Unassembled WGS sequence"/>
</dbReference>
<feature type="compositionally biased region" description="Basic residues" evidence="1">
    <location>
        <begin position="16"/>
        <end position="26"/>
    </location>
</feature>
<accession>A0A426YT08</accession>
<evidence type="ECO:0000313" key="3">
    <source>
        <dbReference type="Proteomes" id="UP000287651"/>
    </source>
</evidence>
<feature type="region of interest" description="Disordered" evidence="1">
    <location>
        <begin position="1"/>
        <end position="27"/>
    </location>
</feature>
<reference evidence="2 3" key="1">
    <citation type="journal article" date="2014" name="Agronomy (Basel)">
        <title>A Draft Genome Sequence for Ensete ventricosum, the Drought-Tolerant Tree Against Hunger.</title>
        <authorList>
            <person name="Harrison J."/>
            <person name="Moore K.A."/>
            <person name="Paszkiewicz K."/>
            <person name="Jones T."/>
            <person name="Grant M."/>
            <person name="Ambacheew D."/>
            <person name="Muzemil S."/>
            <person name="Studholme D.J."/>
        </authorList>
    </citation>
    <scope>NUCLEOTIDE SEQUENCE [LARGE SCALE GENOMIC DNA]</scope>
</reference>
<evidence type="ECO:0000313" key="2">
    <source>
        <dbReference type="EMBL" id="RRT54854.1"/>
    </source>
</evidence>
<dbReference type="AlphaFoldDB" id="A0A426YT08"/>
<evidence type="ECO:0000256" key="1">
    <source>
        <dbReference type="SAM" id="MobiDB-lite"/>
    </source>
</evidence>
<name>A0A426YT08_ENSVE</name>
<dbReference type="EMBL" id="AMZH03010383">
    <property type="protein sequence ID" value="RRT54854.1"/>
    <property type="molecule type" value="Genomic_DNA"/>
</dbReference>